<gene>
    <name evidence="9" type="primary">LOC100918953</name>
</gene>
<evidence type="ECO:0000259" key="8">
    <source>
        <dbReference type="PROSITE" id="PS50240"/>
    </source>
</evidence>
<dbReference type="Proteomes" id="UP000007648">
    <property type="component" value="Unassembled WGS sequence"/>
</dbReference>
<dbReference type="FunCoup" id="G3VA53">
    <property type="interactions" value="113"/>
</dbReference>
<dbReference type="InterPro" id="IPR001254">
    <property type="entry name" value="Trypsin_dom"/>
</dbReference>
<dbReference type="SMART" id="SM00020">
    <property type="entry name" value="Tryp_SPc"/>
    <property type="match status" value="1"/>
</dbReference>
<evidence type="ECO:0000256" key="7">
    <source>
        <dbReference type="SAM" id="SignalP"/>
    </source>
</evidence>
<keyword evidence="1" id="KW-0645">Protease</keyword>
<dbReference type="Pfam" id="PF00089">
    <property type="entry name" value="Trypsin"/>
    <property type="match status" value="1"/>
</dbReference>
<dbReference type="PROSITE" id="PS50240">
    <property type="entry name" value="TRYPSIN_DOM"/>
    <property type="match status" value="1"/>
</dbReference>
<evidence type="ECO:0000313" key="9">
    <source>
        <dbReference type="Ensembl" id="ENSSHAP00000000057.2"/>
    </source>
</evidence>
<dbReference type="GO" id="GO:0005737">
    <property type="term" value="C:cytoplasm"/>
    <property type="evidence" value="ECO:0007669"/>
    <property type="project" value="TreeGrafter"/>
</dbReference>
<evidence type="ECO:0000256" key="4">
    <source>
        <dbReference type="ARBA" id="ARBA00022825"/>
    </source>
</evidence>
<proteinExistence type="predicted"/>
<protein>
    <recommendedName>
        <fullName evidence="8">Peptidase S1 domain-containing protein</fullName>
    </recommendedName>
</protein>
<dbReference type="Gene3D" id="2.40.10.10">
    <property type="entry name" value="Trypsin-like serine proteases"/>
    <property type="match status" value="2"/>
</dbReference>
<feature type="chain" id="PRO_5029690933" description="Peptidase S1 domain-containing protein" evidence="7">
    <location>
        <begin position="22"/>
        <end position="249"/>
    </location>
</feature>
<reference evidence="9" key="2">
    <citation type="submission" date="2025-08" db="UniProtKB">
        <authorList>
            <consortium name="Ensembl"/>
        </authorList>
    </citation>
    <scope>IDENTIFICATION</scope>
</reference>
<dbReference type="PANTHER" id="PTHR24271:SF24">
    <property type="entry name" value="CHYMASE"/>
    <property type="match status" value="1"/>
</dbReference>
<dbReference type="AlphaFoldDB" id="G3VA53"/>
<keyword evidence="4" id="KW-0720">Serine protease</keyword>
<organism evidence="9 10">
    <name type="scientific">Sarcophilus harrisii</name>
    <name type="common">Tasmanian devil</name>
    <name type="synonym">Sarcophilus laniarius</name>
    <dbReference type="NCBI Taxonomy" id="9305"/>
    <lineage>
        <taxon>Eukaryota</taxon>
        <taxon>Metazoa</taxon>
        <taxon>Chordata</taxon>
        <taxon>Craniata</taxon>
        <taxon>Vertebrata</taxon>
        <taxon>Euteleostomi</taxon>
        <taxon>Mammalia</taxon>
        <taxon>Metatheria</taxon>
        <taxon>Dasyuromorphia</taxon>
        <taxon>Dasyuridae</taxon>
        <taxon>Sarcophilus</taxon>
    </lineage>
</organism>
<evidence type="ECO:0000256" key="2">
    <source>
        <dbReference type="ARBA" id="ARBA00022729"/>
    </source>
</evidence>
<dbReference type="InterPro" id="IPR001314">
    <property type="entry name" value="Peptidase_S1A"/>
</dbReference>
<keyword evidence="2 7" id="KW-0732">Signal</keyword>
<evidence type="ECO:0000256" key="5">
    <source>
        <dbReference type="ARBA" id="ARBA00023145"/>
    </source>
</evidence>
<dbReference type="PROSITE" id="PS00134">
    <property type="entry name" value="TRYPSIN_HIS"/>
    <property type="match status" value="1"/>
</dbReference>
<reference evidence="9" key="3">
    <citation type="submission" date="2025-09" db="UniProtKB">
        <authorList>
            <consortium name="Ensembl"/>
        </authorList>
    </citation>
    <scope>IDENTIFICATION</scope>
</reference>
<dbReference type="HOGENOM" id="CLU_006842_1_0_1"/>
<dbReference type="PANTHER" id="PTHR24271">
    <property type="entry name" value="KALLIKREIN-RELATED"/>
    <property type="match status" value="1"/>
</dbReference>
<accession>G3VA53</accession>
<dbReference type="PRINTS" id="PR00722">
    <property type="entry name" value="CHYMOTRYPSIN"/>
</dbReference>
<feature type="domain" description="Peptidase S1" evidence="8">
    <location>
        <begin position="24"/>
        <end position="247"/>
    </location>
</feature>
<dbReference type="GO" id="GO:0004252">
    <property type="term" value="F:serine-type endopeptidase activity"/>
    <property type="evidence" value="ECO:0007669"/>
    <property type="project" value="InterPro"/>
</dbReference>
<dbReference type="GeneTree" id="ENSGT01030000234551"/>
<dbReference type="InterPro" id="IPR018114">
    <property type="entry name" value="TRYPSIN_HIS"/>
</dbReference>
<dbReference type="InterPro" id="IPR009003">
    <property type="entry name" value="Peptidase_S1_PA"/>
</dbReference>
<dbReference type="GO" id="GO:0006508">
    <property type="term" value="P:proteolysis"/>
    <property type="evidence" value="ECO:0007669"/>
    <property type="project" value="UniProtKB-KW"/>
</dbReference>
<dbReference type="CDD" id="cd00190">
    <property type="entry name" value="Tryp_SPc"/>
    <property type="match status" value="1"/>
</dbReference>
<keyword evidence="5" id="KW-0865">Zymogen</keyword>
<keyword evidence="3" id="KW-0378">Hydrolase</keyword>
<evidence type="ECO:0000256" key="3">
    <source>
        <dbReference type="ARBA" id="ARBA00022801"/>
    </source>
</evidence>
<dbReference type="InterPro" id="IPR043504">
    <property type="entry name" value="Peptidase_S1_PA_chymotrypsin"/>
</dbReference>
<dbReference type="eggNOG" id="KOG3627">
    <property type="taxonomic scope" value="Eukaryota"/>
</dbReference>
<dbReference type="GO" id="GO:0005615">
    <property type="term" value="C:extracellular space"/>
    <property type="evidence" value="ECO:0007669"/>
    <property type="project" value="TreeGrafter"/>
</dbReference>
<keyword evidence="10" id="KW-1185">Reference proteome</keyword>
<evidence type="ECO:0000313" key="10">
    <source>
        <dbReference type="Proteomes" id="UP000007648"/>
    </source>
</evidence>
<reference evidence="9 10" key="1">
    <citation type="journal article" date="2011" name="Proc. Natl. Acad. Sci. U.S.A.">
        <title>Genetic diversity and population structure of the endangered marsupial Sarcophilus harrisii (Tasmanian devil).</title>
        <authorList>
            <person name="Miller W."/>
            <person name="Hayes V.M."/>
            <person name="Ratan A."/>
            <person name="Petersen D.C."/>
            <person name="Wittekindt N.E."/>
            <person name="Miller J."/>
            <person name="Walenz B."/>
            <person name="Knight J."/>
            <person name="Qi J."/>
            <person name="Zhao F."/>
            <person name="Wang Q."/>
            <person name="Bedoya-Reina O.C."/>
            <person name="Katiyar N."/>
            <person name="Tomsho L.P."/>
            <person name="Kasson L.M."/>
            <person name="Hardie R.A."/>
            <person name="Woodbridge P."/>
            <person name="Tindall E.A."/>
            <person name="Bertelsen M.F."/>
            <person name="Dixon D."/>
            <person name="Pyecroft S."/>
            <person name="Helgen K.M."/>
            <person name="Lesk A.M."/>
            <person name="Pringle T.H."/>
            <person name="Patterson N."/>
            <person name="Zhang Y."/>
            <person name="Kreiss A."/>
            <person name="Woods G.M."/>
            <person name="Jones M.E."/>
            <person name="Schuster S.C."/>
        </authorList>
    </citation>
    <scope>NUCLEOTIDE SEQUENCE [LARGE SCALE GENOMIC DNA]</scope>
</reference>
<dbReference type="InParanoid" id="G3VA53"/>
<keyword evidence="6" id="KW-1015">Disulfide bond</keyword>
<feature type="signal peptide" evidence="7">
    <location>
        <begin position="1"/>
        <end position="21"/>
    </location>
</feature>
<sequence length="249" mass="27887">MKLLPLLLLLLTFLLSHETGADEIIGGRESRPHSRPYMAFLDIIRGNTWNYCGGFLIRSDFVMTAAHCEGDFITVKLGAHNIRKPEETWQIINVKHQFPHPKYNATRFLNDIMLLKLEKKANLTTAVNTLPLGSRFDSVSPGQQCLVAGWGSRELMTRASDTLQEVELTLRDPSDCKMSFGCFDERSQLCVQNPKSNKSVYEGDFGGPLVCSGVAQGIVSYRKRDAKPPSGITRIAHYSSWINKILKAN</sequence>
<dbReference type="STRING" id="9305.ENSSHAP00000000057"/>
<dbReference type="FunFam" id="2.40.10.10:FF:000005">
    <property type="entry name" value="Serine protease 37"/>
    <property type="match status" value="1"/>
</dbReference>
<evidence type="ECO:0000256" key="1">
    <source>
        <dbReference type="ARBA" id="ARBA00022670"/>
    </source>
</evidence>
<evidence type="ECO:0000256" key="6">
    <source>
        <dbReference type="ARBA" id="ARBA00023157"/>
    </source>
</evidence>
<dbReference type="Ensembl" id="ENSSHAT00000000059.2">
    <property type="protein sequence ID" value="ENSSHAP00000000057.2"/>
    <property type="gene ID" value="ENSSHAG00000000053.2"/>
</dbReference>
<name>G3VA53_SARHA</name>
<dbReference type="SUPFAM" id="SSF50494">
    <property type="entry name" value="Trypsin-like serine proteases"/>
    <property type="match status" value="1"/>
</dbReference>